<dbReference type="Proteomes" id="UP001374579">
    <property type="component" value="Unassembled WGS sequence"/>
</dbReference>
<evidence type="ECO:0000313" key="6">
    <source>
        <dbReference type="EMBL" id="KAK7099462.1"/>
    </source>
</evidence>
<dbReference type="PANTHER" id="PTHR35971">
    <property type="entry name" value="SI:DKEY-31G6.6"/>
    <property type="match status" value="1"/>
</dbReference>
<dbReference type="AlphaFoldDB" id="A0AAN9B5Z7"/>
<name>A0AAN9B5Z7_9CAEN</name>
<dbReference type="SUPFAM" id="SSF48726">
    <property type="entry name" value="Immunoglobulin"/>
    <property type="match status" value="2"/>
</dbReference>
<protein>
    <recommendedName>
        <fullName evidence="5">Ig-like domain-containing protein</fullName>
    </recommendedName>
</protein>
<dbReference type="GO" id="GO:0005737">
    <property type="term" value="C:cytoplasm"/>
    <property type="evidence" value="ECO:0007669"/>
    <property type="project" value="UniProtKB-SubCell"/>
</dbReference>
<keyword evidence="4" id="KW-1015">Disulfide bond</keyword>
<dbReference type="InterPro" id="IPR036179">
    <property type="entry name" value="Ig-like_dom_sf"/>
</dbReference>
<accession>A0AAN9B5Z7</accession>
<dbReference type="PROSITE" id="PS50835">
    <property type="entry name" value="IG_LIKE"/>
    <property type="match status" value="1"/>
</dbReference>
<dbReference type="InterPro" id="IPR013098">
    <property type="entry name" value="Ig_I-set"/>
</dbReference>
<reference evidence="6 7" key="1">
    <citation type="submission" date="2024-02" db="EMBL/GenBank/DDBJ databases">
        <title>Chromosome-scale genome assembly of the rough periwinkle Littorina saxatilis.</title>
        <authorList>
            <person name="De Jode A."/>
            <person name="Faria R."/>
            <person name="Formenti G."/>
            <person name="Sims Y."/>
            <person name="Smith T.P."/>
            <person name="Tracey A."/>
            <person name="Wood J.M.D."/>
            <person name="Zagrodzka Z.B."/>
            <person name="Johannesson K."/>
            <person name="Butlin R.K."/>
            <person name="Leder E.H."/>
        </authorList>
    </citation>
    <scope>NUCLEOTIDE SEQUENCE [LARGE SCALE GENOMIC DNA]</scope>
    <source>
        <strain evidence="6">Snail1</strain>
        <tissue evidence="6">Muscle</tissue>
    </source>
</reference>
<evidence type="ECO:0000256" key="4">
    <source>
        <dbReference type="ARBA" id="ARBA00023157"/>
    </source>
</evidence>
<comment type="caution">
    <text evidence="6">The sequence shown here is derived from an EMBL/GenBank/DDBJ whole genome shotgun (WGS) entry which is preliminary data.</text>
</comment>
<dbReference type="InterPro" id="IPR013783">
    <property type="entry name" value="Ig-like_fold"/>
</dbReference>
<dbReference type="InterPro" id="IPR052385">
    <property type="entry name" value="Obscurin/Obscurin-like_Reg"/>
</dbReference>
<keyword evidence="7" id="KW-1185">Reference proteome</keyword>
<dbReference type="EMBL" id="JBAMIC010000012">
    <property type="protein sequence ID" value="KAK7099462.1"/>
    <property type="molecule type" value="Genomic_DNA"/>
</dbReference>
<feature type="domain" description="Ig-like" evidence="5">
    <location>
        <begin position="78"/>
        <end position="138"/>
    </location>
</feature>
<evidence type="ECO:0000313" key="7">
    <source>
        <dbReference type="Proteomes" id="UP001374579"/>
    </source>
</evidence>
<dbReference type="CDD" id="cd00096">
    <property type="entry name" value="Ig"/>
    <property type="match status" value="1"/>
</dbReference>
<sequence>MEGDKVEFVADFCKPNAKLRWFKNKLEIFHGHKYHFLNDDTEYKLVIPKAKLEDGGKYTLECNGVTSSAWLYVDAKEPEYYFTQKLPDKYEIERKKTGNLECFVSDPRAFIKWYRNGELLEVSAWRACKLHGGGDEGD</sequence>
<evidence type="ECO:0000256" key="2">
    <source>
        <dbReference type="ARBA" id="ARBA00022490"/>
    </source>
</evidence>
<evidence type="ECO:0000256" key="1">
    <source>
        <dbReference type="ARBA" id="ARBA00004496"/>
    </source>
</evidence>
<proteinExistence type="predicted"/>
<dbReference type="Pfam" id="PF07679">
    <property type="entry name" value="I-set"/>
    <property type="match status" value="1"/>
</dbReference>
<evidence type="ECO:0000256" key="3">
    <source>
        <dbReference type="ARBA" id="ARBA00022553"/>
    </source>
</evidence>
<gene>
    <name evidence="6" type="ORF">V1264_003598</name>
</gene>
<evidence type="ECO:0000259" key="5">
    <source>
        <dbReference type="PROSITE" id="PS50835"/>
    </source>
</evidence>
<keyword evidence="2" id="KW-0963">Cytoplasm</keyword>
<dbReference type="InterPro" id="IPR007110">
    <property type="entry name" value="Ig-like_dom"/>
</dbReference>
<dbReference type="PANTHER" id="PTHR35971:SF5">
    <property type="entry name" value="OBSCURIN LIKE CYTOSKELETAL ADAPTOR 1"/>
    <property type="match status" value="1"/>
</dbReference>
<comment type="subcellular location">
    <subcellularLocation>
        <location evidence="1">Cytoplasm</location>
    </subcellularLocation>
</comment>
<organism evidence="6 7">
    <name type="scientific">Littorina saxatilis</name>
    <dbReference type="NCBI Taxonomy" id="31220"/>
    <lineage>
        <taxon>Eukaryota</taxon>
        <taxon>Metazoa</taxon>
        <taxon>Spiralia</taxon>
        <taxon>Lophotrochozoa</taxon>
        <taxon>Mollusca</taxon>
        <taxon>Gastropoda</taxon>
        <taxon>Caenogastropoda</taxon>
        <taxon>Littorinimorpha</taxon>
        <taxon>Littorinoidea</taxon>
        <taxon>Littorinidae</taxon>
        <taxon>Littorina</taxon>
    </lineage>
</organism>
<dbReference type="Gene3D" id="2.60.40.10">
    <property type="entry name" value="Immunoglobulins"/>
    <property type="match status" value="2"/>
</dbReference>
<keyword evidence="3" id="KW-0597">Phosphoprotein</keyword>